<evidence type="ECO:0000256" key="4">
    <source>
        <dbReference type="ARBA" id="ARBA00022989"/>
    </source>
</evidence>
<evidence type="ECO:0000313" key="7">
    <source>
        <dbReference type="EMBL" id="CAL2101824.1"/>
    </source>
</evidence>
<keyword evidence="8" id="KW-1185">Reference proteome</keyword>
<feature type="transmembrane region" description="Helical" evidence="6">
    <location>
        <begin position="112"/>
        <end position="132"/>
    </location>
</feature>
<feature type="transmembrane region" description="Helical" evidence="6">
    <location>
        <begin position="30"/>
        <end position="46"/>
    </location>
</feature>
<feature type="transmembrane region" description="Helical" evidence="6">
    <location>
        <begin position="84"/>
        <end position="105"/>
    </location>
</feature>
<keyword evidence="5 6" id="KW-0472">Membrane</keyword>
<dbReference type="InterPro" id="IPR008901">
    <property type="entry name" value="ACER"/>
</dbReference>
<proteinExistence type="predicted"/>
<feature type="transmembrane region" description="Helical" evidence="6">
    <location>
        <begin position="198"/>
        <end position="217"/>
    </location>
</feature>
<evidence type="ECO:0000313" key="8">
    <source>
        <dbReference type="Proteomes" id="UP001497527"/>
    </source>
</evidence>
<keyword evidence="4 6" id="KW-1133">Transmembrane helix</keyword>
<feature type="transmembrane region" description="Helical" evidence="6">
    <location>
        <begin position="138"/>
        <end position="157"/>
    </location>
</feature>
<feature type="transmembrane region" description="Helical" evidence="6">
    <location>
        <begin position="169"/>
        <end position="186"/>
    </location>
</feature>
<keyword evidence="2 6" id="KW-0812">Transmembrane</keyword>
<evidence type="ECO:0000256" key="2">
    <source>
        <dbReference type="ARBA" id="ARBA00022692"/>
    </source>
</evidence>
<reference evidence="7 8" key="1">
    <citation type="submission" date="2024-05" db="EMBL/GenBank/DDBJ databases">
        <authorList>
            <person name="Duchaud E."/>
        </authorList>
    </citation>
    <scope>NUCLEOTIDE SEQUENCE [LARGE SCALE GENOMIC DNA]</scope>
    <source>
        <strain evidence="7">Ena-SAMPLE-TAB-13-05-2024-13:56:06:370-140308</strain>
    </source>
</reference>
<feature type="transmembrane region" description="Helical" evidence="6">
    <location>
        <begin position="58"/>
        <end position="78"/>
    </location>
</feature>
<dbReference type="Pfam" id="PF05875">
    <property type="entry name" value="Ceramidase"/>
    <property type="match status" value="1"/>
</dbReference>
<evidence type="ECO:0000256" key="3">
    <source>
        <dbReference type="ARBA" id="ARBA00022801"/>
    </source>
</evidence>
<dbReference type="Proteomes" id="UP001497527">
    <property type="component" value="Unassembled WGS sequence"/>
</dbReference>
<dbReference type="EMBL" id="CAXJIO010000010">
    <property type="protein sequence ID" value="CAL2101824.1"/>
    <property type="molecule type" value="Genomic_DNA"/>
</dbReference>
<sequence>MFYSFLQNFPKDSGPIYQETIEGRLPVEPFNTFSNLIFIVILIYFGKKIIKNPKKHPFFLFAIPVIFISWIGGTMFHGTRSHEFWLVLDWLPIMIVCLGGIIYFIGKITKKWWQRLFLFIGLIVLTILPRMLSLPKSYRISFGYLITAFTVLTPFLWYAYKTQWKRVQYILYGAGIFSLAILFRTLDNIMVLLPMGTHWLWHMFGGIAVFFLLYYIYKDQEDLV</sequence>
<evidence type="ECO:0000256" key="5">
    <source>
        <dbReference type="ARBA" id="ARBA00023136"/>
    </source>
</evidence>
<dbReference type="RefSeq" id="WP_348715010.1">
    <property type="nucleotide sequence ID" value="NZ_CAXJIO010000010.1"/>
</dbReference>
<gene>
    <name evidence="7" type="ORF">T190423A01A_10387</name>
</gene>
<organism evidence="7 8">
    <name type="scientific">Tenacibaculum polynesiense</name>
    <dbReference type="NCBI Taxonomy" id="3137857"/>
    <lineage>
        <taxon>Bacteria</taxon>
        <taxon>Pseudomonadati</taxon>
        <taxon>Bacteroidota</taxon>
        <taxon>Flavobacteriia</taxon>
        <taxon>Flavobacteriales</taxon>
        <taxon>Flavobacteriaceae</taxon>
        <taxon>Tenacibaculum</taxon>
    </lineage>
</organism>
<evidence type="ECO:0000256" key="1">
    <source>
        <dbReference type="ARBA" id="ARBA00004141"/>
    </source>
</evidence>
<name>A0ABM9P8C7_9FLAO</name>
<accession>A0ABM9P8C7</accession>
<comment type="caution">
    <text evidence="7">The sequence shown here is derived from an EMBL/GenBank/DDBJ whole genome shotgun (WGS) entry which is preliminary data.</text>
</comment>
<comment type="subcellular location">
    <subcellularLocation>
        <location evidence="1">Membrane</location>
        <topology evidence="1">Multi-pass membrane protein</topology>
    </subcellularLocation>
</comment>
<evidence type="ECO:0000256" key="6">
    <source>
        <dbReference type="SAM" id="Phobius"/>
    </source>
</evidence>
<protein>
    <submittedName>
        <fullName evidence="7">Ceramidase</fullName>
    </submittedName>
</protein>
<keyword evidence="3" id="KW-0378">Hydrolase</keyword>